<dbReference type="GO" id="GO:0071897">
    <property type="term" value="P:DNA biosynthetic process"/>
    <property type="evidence" value="ECO:0007669"/>
    <property type="project" value="UniProtKB-ARBA"/>
</dbReference>
<dbReference type="Proteomes" id="UP000887159">
    <property type="component" value="Unassembled WGS sequence"/>
</dbReference>
<comment type="caution">
    <text evidence="1">The sequence shown here is derived from an EMBL/GenBank/DDBJ whole genome shotgun (WGS) entry which is preliminary data.</text>
</comment>
<accession>A0A8X6VUE1</accession>
<organism evidence="1 2">
    <name type="scientific">Trichonephila clavipes</name>
    <name type="common">Golden silk orbweaver</name>
    <name type="synonym">Nephila clavipes</name>
    <dbReference type="NCBI Taxonomy" id="2585209"/>
    <lineage>
        <taxon>Eukaryota</taxon>
        <taxon>Metazoa</taxon>
        <taxon>Ecdysozoa</taxon>
        <taxon>Arthropoda</taxon>
        <taxon>Chelicerata</taxon>
        <taxon>Arachnida</taxon>
        <taxon>Araneae</taxon>
        <taxon>Araneomorphae</taxon>
        <taxon>Entelegynae</taxon>
        <taxon>Araneoidea</taxon>
        <taxon>Nephilidae</taxon>
        <taxon>Trichonephila</taxon>
    </lineage>
</organism>
<protein>
    <submittedName>
        <fullName evidence="1">Uncharacterized protein</fullName>
    </submittedName>
</protein>
<keyword evidence="2" id="KW-1185">Reference proteome</keyword>
<dbReference type="SUPFAM" id="SSF56672">
    <property type="entry name" value="DNA/RNA polymerases"/>
    <property type="match status" value="1"/>
</dbReference>
<proteinExistence type="predicted"/>
<dbReference type="AlphaFoldDB" id="A0A8X6VUE1"/>
<name>A0A8X6VUE1_TRICX</name>
<dbReference type="InterPro" id="IPR043502">
    <property type="entry name" value="DNA/RNA_pol_sf"/>
</dbReference>
<dbReference type="EMBL" id="BMAU01021361">
    <property type="protein sequence ID" value="GFY22663.1"/>
    <property type="molecule type" value="Genomic_DNA"/>
</dbReference>
<evidence type="ECO:0000313" key="1">
    <source>
        <dbReference type="EMBL" id="GFY22663.1"/>
    </source>
</evidence>
<gene>
    <name evidence="1" type="ORF">TNCV_2179241</name>
</gene>
<sequence>MDFDNAAINHSNTGQRRPKSGKYWKLYRWNNQADGSVHRGSDPQYRFLSRGNHGQQHQSHMVTAMVVEDTLPKQTIEQWEDLTQLIEKFQTIFSQNKYDVGCINLEPQRIHLISDLPISLRPYRNSQQESKEIQTQIEELLKAQVLLDPSIVHMMPL</sequence>
<evidence type="ECO:0000313" key="2">
    <source>
        <dbReference type="Proteomes" id="UP000887159"/>
    </source>
</evidence>
<reference evidence="1" key="1">
    <citation type="submission" date="2020-08" db="EMBL/GenBank/DDBJ databases">
        <title>Multicomponent nature underlies the extraordinary mechanical properties of spider dragline silk.</title>
        <authorList>
            <person name="Kono N."/>
            <person name="Nakamura H."/>
            <person name="Mori M."/>
            <person name="Yoshida Y."/>
            <person name="Ohtoshi R."/>
            <person name="Malay A.D."/>
            <person name="Moran D.A.P."/>
            <person name="Tomita M."/>
            <person name="Numata K."/>
            <person name="Arakawa K."/>
        </authorList>
    </citation>
    <scope>NUCLEOTIDE SEQUENCE</scope>
</reference>